<dbReference type="SUPFAM" id="SSF52151">
    <property type="entry name" value="FabD/lysophospholipase-like"/>
    <property type="match status" value="1"/>
</dbReference>
<dbReference type="Gene3D" id="3.90.180.10">
    <property type="entry name" value="Medium-chain alcohol dehydrogenases, catalytic domain"/>
    <property type="match status" value="1"/>
</dbReference>
<dbReference type="Gene3D" id="3.40.50.1820">
    <property type="entry name" value="alpha/beta hydrolase"/>
    <property type="match status" value="1"/>
</dbReference>
<dbReference type="InterPro" id="IPR014031">
    <property type="entry name" value="Ketoacyl_synth_C"/>
</dbReference>
<dbReference type="InterPro" id="IPR016035">
    <property type="entry name" value="Acyl_Trfase/lysoPLipase"/>
</dbReference>
<dbReference type="InterPro" id="IPR042104">
    <property type="entry name" value="PKS_dehydratase_sf"/>
</dbReference>
<dbReference type="SUPFAM" id="SSF53474">
    <property type="entry name" value="alpha/beta-Hydrolases"/>
    <property type="match status" value="1"/>
</dbReference>
<dbReference type="InterPro" id="IPR032821">
    <property type="entry name" value="PKS_assoc"/>
</dbReference>
<reference evidence="2" key="1">
    <citation type="journal article" date="2024" name="Gigascience">
        <title>Chromosome-level genome of the poultry shaft louse Menopon gallinae provides insight into the host-switching and adaptive evolution of parasitic lice.</title>
        <authorList>
            <person name="Xu Y."/>
            <person name="Ma L."/>
            <person name="Liu S."/>
            <person name="Liang Y."/>
            <person name="Liu Q."/>
            <person name="He Z."/>
            <person name="Tian L."/>
            <person name="Duan Y."/>
            <person name="Cai W."/>
            <person name="Li H."/>
            <person name="Song F."/>
        </authorList>
    </citation>
    <scope>NUCLEOTIDE SEQUENCE</scope>
    <source>
        <strain evidence="2">Cailab_2023a</strain>
    </source>
</reference>
<sequence>MVSFEEDEIVISGISGHFPETDTLDELVSNLMNGVDMVTEERPRWEPGHLGVPMRTGKMKTLEKCDAQYFGLIAKQCHSLDPITRKVLERTYEAVVDAGLNPANFAGTNTGVFIGVSIVETEMCLMTAKDSNPYNILGRNRTMNANRVSYWLDLKGPSMSVDSSWLSGLQALTFGYEYIKSGICEMAIVAAGSSIIHANFSKHFSNLELLSPDGTSRSFDEAANGWARSEAVVVLLLQKLKHAKRNYGIIVNSMCTCISSIPSRLIVPSKEQWLKVYKEFYENCNVDPEQIAFLEADGMACPEADAAELNAANEFFCRDRDSSRPLLVGSVKTNMGHTMATAGLCSVVKALIANKTGVIPPNLHYNQPNKSILGLLSGTMKVVTEPTPLEGEYIAVSSFGYGGTFGHCVIKRPSVRVPPPAPADSIPTLVLLSGRDEEGVKATLNAVESLPYSPEYIRLIHDVFSKNLANHIYRGYTILPKGDTPLWSVESYQGAKRPVWFVFSGMGSHWATMARDLMRFPIFKQSIDVCHKVLQTKGIDLWDIMTRDDSSIFDNIVHSFVSISSTQVALVDILFSLGIQPDGIVGHSAGELGAAYADGCLTREEMILASYSRGKVSNEVKVINGLMAAVGAGYAEMKDRLPEDVEVACHNSSTSCTISGPTEKIIAVVEKLKQEGMFVRTVNTSNIPYHSKHIRDLGPRLNEELLQVITNPKKRSKKWISSSVPQSKWHEPEWGVCSAEYLTNNLLSPVLFEEACKHIPKNAIIIEIAPHSMLLSVLKRSLSKDCSIIGLTHRNAPDQLVHLLQSIGKLYTIGLQPQVSNLDPKVDFPVSLNTPFLGNLVTWDHSLSWSTNADVEEVSTKMSKVFNLYLDENPHLRGFRYDEKSILPCSVLLNLIVEAFFTMKNMNMSEVGVTLSDVFFTKPIEISKIRNLELEVTKNIGSGEFEILMGDEVVATGFAKESDPKARSDLYFDQVRSPKITMSEDEVYSQLEHLGYQYQGCFRNIKKLSVDNFVWESEVEWKKNLINLIESSIQCHLLASSHPDYLQEVKFIRELTLEPSLLPKTDAEIRLTLDTKTRVMKSAGINVKDLKFKLMEMEPLQLNCEKTLVSTRTGNESKFAYIQYSSKNVTSKQIGYSTKTSSGTNIIGVGTFEDATKSIRPDDILFWQIPEKWSLDEAATMPFPYCLAFYIIEIIADIKKGDSILITNADSNIGLACIAVALQHTTDVWAVVETKESKQLLTKKFQQLKNVAVVERASEMFNSILPRKKSRVDMVINIGWERKIEHCLDCMGFFGHVFQIYIEDVKENDLFAATNNLVRSGSIYGITLQRILAAREDDKTKIKELIAQGIKSGVVAPFSKRALLQKQARDSCENESEVIRLENNGKATPKLESSYLVICDQLCDGLKIAEWLAKRDASSVRVVHSDKRISSSSEAKINLLKPSTHLVVKHLESLDEASLERCIPDVSSFHAAVVLPVDRDDTTDFSGTIARFFSCSESKIHLICVLKPGSRAVDLCTERNRTGLPTSVVLWNRPINGKIRQFTRLLDRILDEIPENVIEVKEEQQSSNIEKDIDEFLQSLPKNAADVARYGENVSNEVKVTEIKTLSLPFKYAKETLPIFLIEGIKSSASTVEMFSNSLYATFLVELPHVGSSSLEELSSYVVPKIKSITEGPFILVGEQWGGCIALEIGRQLERLGYKAHVFLLSGTPAEVIDPLKYIASLGEPLEVSLISRLLQIKDEKVLQELSNLKNWSSKLNYCMQFIKGNRNDVIKGLDAIKWRLEALLNFSQKAPLNGPLTIFTKKKMNAEHYKYLCKTRVIIHEVSEEEHILNSNTFSMIHNMAIHKTF</sequence>
<dbReference type="CDD" id="cd00833">
    <property type="entry name" value="PKS"/>
    <property type="match status" value="1"/>
</dbReference>
<accession>A0AAW2HQH6</accession>
<evidence type="ECO:0000259" key="1">
    <source>
        <dbReference type="PROSITE" id="PS52004"/>
    </source>
</evidence>
<name>A0AAW2HQH6_9NEOP</name>
<dbReference type="Gene3D" id="3.10.129.110">
    <property type="entry name" value="Polyketide synthase dehydratase"/>
    <property type="match status" value="1"/>
</dbReference>
<dbReference type="GO" id="GO:0004312">
    <property type="term" value="F:fatty acid synthase activity"/>
    <property type="evidence" value="ECO:0007669"/>
    <property type="project" value="TreeGrafter"/>
</dbReference>
<organism evidence="2">
    <name type="scientific">Menopon gallinae</name>
    <name type="common">poultry shaft louse</name>
    <dbReference type="NCBI Taxonomy" id="328185"/>
    <lineage>
        <taxon>Eukaryota</taxon>
        <taxon>Metazoa</taxon>
        <taxon>Ecdysozoa</taxon>
        <taxon>Arthropoda</taxon>
        <taxon>Hexapoda</taxon>
        <taxon>Insecta</taxon>
        <taxon>Pterygota</taxon>
        <taxon>Neoptera</taxon>
        <taxon>Paraneoptera</taxon>
        <taxon>Psocodea</taxon>
        <taxon>Troctomorpha</taxon>
        <taxon>Phthiraptera</taxon>
        <taxon>Amblycera</taxon>
        <taxon>Menoponidae</taxon>
        <taxon>Menopon</taxon>
    </lineage>
</organism>
<feature type="domain" description="Ketosynthase family 3 (KS3)" evidence="1">
    <location>
        <begin position="6"/>
        <end position="412"/>
    </location>
</feature>
<evidence type="ECO:0000313" key="2">
    <source>
        <dbReference type="EMBL" id="KAL0271721.1"/>
    </source>
</evidence>
<dbReference type="InterPro" id="IPR014043">
    <property type="entry name" value="Acyl_transferase_dom"/>
</dbReference>
<dbReference type="SMART" id="SM00829">
    <property type="entry name" value="PKS_ER"/>
    <property type="match status" value="1"/>
</dbReference>
<proteinExistence type="predicted"/>
<dbReference type="InterPro" id="IPR036291">
    <property type="entry name" value="NAD(P)-bd_dom_sf"/>
</dbReference>
<dbReference type="PROSITE" id="PS52004">
    <property type="entry name" value="KS3_2"/>
    <property type="match status" value="1"/>
</dbReference>
<dbReference type="InterPro" id="IPR016036">
    <property type="entry name" value="Malonyl_transacylase_ACP-bd"/>
</dbReference>
<dbReference type="Gene3D" id="3.30.70.3290">
    <property type="match status" value="1"/>
</dbReference>
<dbReference type="Pfam" id="PF16197">
    <property type="entry name" value="KAsynt_C_assoc"/>
    <property type="match status" value="1"/>
</dbReference>
<dbReference type="GO" id="GO:0006633">
    <property type="term" value="P:fatty acid biosynthetic process"/>
    <property type="evidence" value="ECO:0007669"/>
    <property type="project" value="TreeGrafter"/>
</dbReference>
<dbReference type="InterPro" id="IPR029058">
    <property type="entry name" value="AB_hydrolase_fold"/>
</dbReference>
<dbReference type="InterPro" id="IPR014030">
    <property type="entry name" value="Ketoacyl_synth_N"/>
</dbReference>
<dbReference type="PANTHER" id="PTHR43775">
    <property type="entry name" value="FATTY ACID SYNTHASE"/>
    <property type="match status" value="1"/>
</dbReference>
<dbReference type="SUPFAM" id="SSF55048">
    <property type="entry name" value="Probable ACP-binding domain of malonyl-CoA ACP transacylase"/>
    <property type="match status" value="1"/>
</dbReference>
<dbReference type="Gene3D" id="3.40.47.10">
    <property type="match status" value="1"/>
</dbReference>
<gene>
    <name evidence="2" type="ORF">PYX00_008719</name>
</gene>
<dbReference type="SUPFAM" id="SSF53901">
    <property type="entry name" value="Thiolase-like"/>
    <property type="match status" value="2"/>
</dbReference>
<dbReference type="Pfam" id="PF02801">
    <property type="entry name" value="Ketoacyl-synt_C"/>
    <property type="match status" value="1"/>
</dbReference>
<dbReference type="InterPro" id="IPR050091">
    <property type="entry name" value="PKS_NRPS_Biosynth_Enz"/>
</dbReference>
<protein>
    <recommendedName>
        <fullName evidence="1">Ketosynthase family 3 (KS3) domain-containing protein</fullName>
    </recommendedName>
</protein>
<dbReference type="InterPro" id="IPR001227">
    <property type="entry name" value="Ac_transferase_dom_sf"/>
</dbReference>
<dbReference type="Pfam" id="PF00698">
    <property type="entry name" value="Acyl_transf_1"/>
    <property type="match status" value="1"/>
</dbReference>
<dbReference type="Pfam" id="PF00109">
    <property type="entry name" value="ketoacyl-synt"/>
    <property type="match status" value="1"/>
</dbReference>
<dbReference type="Gene3D" id="3.40.50.720">
    <property type="entry name" value="NAD(P)-binding Rossmann-like Domain"/>
    <property type="match status" value="1"/>
</dbReference>
<dbReference type="InterPro" id="IPR020843">
    <property type="entry name" value="ER"/>
</dbReference>
<dbReference type="InterPro" id="IPR020841">
    <property type="entry name" value="PKS_Beta-ketoAc_synthase_dom"/>
</dbReference>
<dbReference type="Gene3D" id="3.40.366.10">
    <property type="entry name" value="Malonyl-Coenzyme A Acyl Carrier Protein, domain 2"/>
    <property type="match status" value="1"/>
</dbReference>
<dbReference type="PANTHER" id="PTHR43775:SF23">
    <property type="entry name" value="FATTY ACID SYNTHASE 3"/>
    <property type="match status" value="1"/>
</dbReference>
<dbReference type="SUPFAM" id="SSF51735">
    <property type="entry name" value="NAD(P)-binding Rossmann-fold domains"/>
    <property type="match status" value="1"/>
</dbReference>
<dbReference type="SMART" id="SM00825">
    <property type="entry name" value="PKS_KS"/>
    <property type="match status" value="1"/>
</dbReference>
<dbReference type="InterPro" id="IPR016039">
    <property type="entry name" value="Thiolase-like"/>
</dbReference>
<dbReference type="EMBL" id="JARGDH010000004">
    <property type="protein sequence ID" value="KAL0271721.1"/>
    <property type="molecule type" value="Genomic_DNA"/>
</dbReference>
<comment type="caution">
    <text evidence="2">The sequence shown here is derived from an EMBL/GenBank/DDBJ whole genome shotgun (WGS) entry which is preliminary data.</text>
</comment>
<dbReference type="SMART" id="SM00827">
    <property type="entry name" value="PKS_AT"/>
    <property type="match status" value="1"/>
</dbReference>
<dbReference type="GO" id="GO:0016491">
    <property type="term" value="F:oxidoreductase activity"/>
    <property type="evidence" value="ECO:0007669"/>
    <property type="project" value="InterPro"/>
</dbReference>